<organism evidence="1 2">
    <name type="scientific">Labrys miyagiensis</name>
    <dbReference type="NCBI Taxonomy" id="346912"/>
    <lineage>
        <taxon>Bacteria</taxon>
        <taxon>Pseudomonadati</taxon>
        <taxon>Pseudomonadota</taxon>
        <taxon>Alphaproteobacteria</taxon>
        <taxon>Hyphomicrobiales</taxon>
        <taxon>Xanthobacteraceae</taxon>
        <taxon>Labrys</taxon>
    </lineage>
</organism>
<name>A0ABQ6CL69_9HYPH</name>
<proteinExistence type="predicted"/>
<accession>A0ABQ6CL69</accession>
<dbReference type="SUPFAM" id="SSF53448">
    <property type="entry name" value="Nucleotide-diphospho-sugar transferases"/>
    <property type="match status" value="1"/>
</dbReference>
<reference evidence="2" key="1">
    <citation type="journal article" date="2019" name="Int. J. Syst. Evol. Microbiol.">
        <title>The Global Catalogue of Microorganisms (GCM) 10K type strain sequencing project: providing services to taxonomists for standard genome sequencing and annotation.</title>
        <authorList>
            <consortium name="The Broad Institute Genomics Platform"/>
            <consortium name="The Broad Institute Genome Sequencing Center for Infectious Disease"/>
            <person name="Wu L."/>
            <person name="Ma J."/>
        </authorList>
    </citation>
    <scope>NUCLEOTIDE SEQUENCE [LARGE SCALE GENOMIC DNA]</scope>
    <source>
        <strain evidence="2">NBRC 101365</strain>
    </source>
</reference>
<dbReference type="EMBL" id="BSPC01000031">
    <property type="protein sequence ID" value="GLS20565.1"/>
    <property type="molecule type" value="Genomic_DNA"/>
</dbReference>
<dbReference type="Gene3D" id="3.90.550.10">
    <property type="entry name" value="Spore Coat Polysaccharide Biosynthesis Protein SpsA, Chain A"/>
    <property type="match status" value="1"/>
</dbReference>
<evidence type="ECO:0000313" key="2">
    <source>
        <dbReference type="Proteomes" id="UP001156882"/>
    </source>
</evidence>
<dbReference type="Proteomes" id="UP001156882">
    <property type="component" value="Unassembled WGS sequence"/>
</dbReference>
<gene>
    <name evidence="1" type="ORF">GCM10007874_35820</name>
</gene>
<sequence length="331" mass="36176">MAANMSLHVDVLEASSTDLCSAAGLARKIAMDRAADRLEREGLTNGMILTTDADSVVAPTWLATTWREFALGADCVAGYIDANPGEFSGLGMDFRHRGFLEEHYHAVVAEIFALLDPRPHDPWPNHQVSSGASLAITLQMYRMIGGLPSRPTGEDSALALAVECAGGKVRHSMDVCVSTSCRLDGRAAGGAADAMKLRHAVVDTQCDDELESAFTITRKAWIKGHLRRASEIGFMEESAILRGLDLPSGEMAALLRTLQQGCFEIFWQQLCAVNSSLQYRNPLRPSMLPAEIARAEALLQFLRAQPYPLEAIDFFMEDGVTFEARLHSLHE</sequence>
<comment type="caution">
    <text evidence="1">The sequence shown here is derived from an EMBL/GenBank/DDBJ whole genome shotgun (WGS) entry which is preliminary data.</text>
</comment>
<dbReference type="InterPro" id="IPR029044">
    <property type="entry name" value="Nucleotide-diphossugar_trans"/>
</dbReference>
<evidence type="ECO:0000313" key="1">
    <source>
        <dbReference type="EMBL" id="GLS20565.1"/>
    </source>
</evidence>
<keyword evidence="2" id="KW-1185">Reference proteome</keyword>
<protein>
    <submittedName>
        <fullName evidence="1">Uncharacterized protein</fullName>
    </submittedName>
</protein>